<reference evidence="1" key="1">
    <citation type="submission" date="2021-03" db="EMBL/GenBank/DDBJ databases">
        <authorList>
            <consortium name="DOE Joint Genome Institute"/>
            <person name="Ahrendt S."/>
            <person name="Looney B.P."/>
            <person name="Miyauchi S."/>
            <person name="Morin E."/>
            <person name="Drula E."/>
            <person name="Courty P.E."/>
            <person name="Chicoki N."/>
            <person name="Fauchery L."/>
            <person name="Kohler A."/>
            <person name="Kuo A."/>
            <person name="Labutti K."/>
            <person name="Pangilinan J."/>
            <person name="Lipzen A."/>
            <person name="Riley R."/>
            <person name="Andreopoulos W."/>
            <person name="He G."/>
            <person name="Johnson J."/>
            <person name="Barry K.W."/>
            <person name="Grigoriev I.V."/>
            <person name="Nagy L."/>
            <person name="Hibbett D."/>
            <person name="Henrissat B."/>
            <person name="Matheny P.B."/>
            <person name="Labbe J."/>
            <person name="Martin F."/>
        </authorList>
    </citation>
    <scope>NUCLEOTIDE SEQUENCE</scope>
    <source>
        <strain evidence="1">HHB10654</strain>
    </source>
</reference>
<dbReference type="EMBL" id="MU277201">
    <property type="protein sequence ID" value="KAI0063890.1"/>
    <property type="molecule type" value="Genomic_DNA"/>
</dbReference>
<keyword evidence="2" id="KW-1185">Reference proteome</keyword>
<gene>
    <name evidence="1" type="ORF">BV25DRAFT_1914946</name>
</gene>
<evidence type="ECO:0000313" key="2">
    <source>
        <dbReference type="Proteomes" id="UP000814140"/>
    </source>
</evidence>
<evidence type="ECO:0000313" key="1">
    <source>
        <dbReference type="EMBL" id="KAI0063890.1"/>
    </source>
</evidence>
<reference evidence="1" key="2">
    <citation type="journal article" date="2022" name="New Phytol.">
        <title>Evolutionary transition to the ectomycorrhizal habit in the genomes of a hyperdiverse lineage of mushroom-forming fungi.</title>
        <authorList>
            <person name="Looney B."/>
            <person name="Miyauchi S."/>
            <person name="Morin E."/>
            <person name="Drula E."/>
            <person name="Courty P.E."/>
            <person name="Kohler A."/>
            <person name="Kuo A."/>
            <person name="LaButti K."/>
            <person name="Pangilinan J."/>
            <person name="Lipzen A."/>
            <person name="Riley R."/>
            <person name="Andreopoulos W."/>
            <person name="He G."/>
            <person name="Johnson J."/>
            <person name="Nolan M."/>
            <person name="Tritt A."/>
            <person name="Barry K.W."/>
            <person name="Grigoriev I.V."/>
            <person name="Nagy L.G."/>
            <person name="Hibbett D."/>
            <person name="Henrissat B."/>
            <person name="Matheny P.B."/>
            <person name="Labbe J."/>
            <person name="Martin F.M."/>
        </authorList>
    </citation>
    <scope>NUCLEOTIDE SEQUENCE</scope>
    <source>
        <strain evidence="1">HHB10654</strain>
    </source>
</reference>
<organism evidence="1 2">
    <name type="scientific">Artomyces pyxidatus</name>
    <dbReference type="NCBI Taxonomy" id="48021"/>
    <lineage>
        <taxon>Eukaryota</taxon>
        <taxon>Fungi</taxon>
        <taxon>Dikarya</taxon>
        <taxon>Basidiomycota</taxon>
        <taxon>Agaricomycotina</taxon>
        <taxon>Agaricomycetes</taxon>
        <taxon>Russulales</taxon>
        <taxon>Auriscalpiaceae</taxon>
        <taxon>Artomyces</taxon>
    </lineage>
</organism>
<proteinExistence type="predicted"/>
<protein>
    <submittedName>
        <fullName evidence="1">Uncharacterized protein</fullName>
    </submittedName>
</protein>
<sequence length="263" mass="28654">MRNKIVNRRYGKATRLEVPAAQLRLDAFGFKPVKRRNDREHGKTDEDSRTGAQDAALATFCDGEFKSRVQSILQLEDGNSSTYYISNAPVKLQWRGGSLVSPCSGQTVTLWIIGLLQRVKMAHVDGSPVSRVTVTIEPARSSDLAAAHILTRRHSHALAVHNHLDAGGDLPDLTIGAWSMADVGTGSGAKVVPFEAVYDARNVYSTNRADMPQLRGTDLKPGDVDLVEATVSQSMITGNQLGQPVTWVAVLELARVQLLKRDT</sequence>
<dbReference type="Proteomes" id="UP000814140">
    <property type="component" value="Unassembled WGS sequence"/>
</dbReference>
<comment type="caution">
    <text evidence="1">The sequence shown here is derived from an EMBL/GenBank/DDBJ whole genome shotgun (WGS) entry which is preliminary data.</text>
</comment>
<name>A0ACB8T554_9AGAM</name>
<accession>A0ACB8T554</accession>